<evidence type="ECO:0000313" key="2">
    <source>
        <dbReference type="EMBL" id="MXV63853.1"/>
    </source>
</evidence>
<reference evidence="2 3" key="1">
    <citation type="submission" date="2020-01" db="EMBL/GenBank/DDBJ databases">
        <title>Natronorubrum sp. JWXQ-INN 674 isolated from Inner Mongolia Autonomous Region of China.</title>
        <authorList>
            <person name="Xue Q."/>
        </authorList>
    </citation>
    <scope>NUCLEOTIDE SEQUENCE [LARGE SCALE GENOMIC DNA]</scope>
    <source>
        <strain evidence="2 3">JWXQ-INN-674</strain>
    </source>
</reference>
<evidence type="ECO:0000256" key="1">
    <source>
        <dbReference type="SAM" id="MobiDB-lite"/>
    </source>
</evidence>
<feature type="region of interest" description="Disordered" evidence="1">
    <location>
        <begin position="23"/>
        <end position="88"/>
    </location>
</feature>
<protein>
    <submittedName>
        <fullName evidence="2">Uncharacterized protein</fullName>
    </submittedName>
</protein>
<feature type="compositionally biased region" description="Acidic residues" evidence="1">
    <location>
        <begin position="31"/>
        <end position="46"/>
    </location>
</feature>
<gene>
    <name evidence="2" type="ORF">GS429_17645</name>
</gene>
<comment type="caution">
    <text evidence="2">The sequence shown here is derived from an EMBL/GenBank/DDBJ whole genome shotgun (WGS) entry which is preliminary data.</text>
</comment>
<keyword evidence="3" id="KW-1185">Reference proteome</keyword>
<dbReference type="PROSITE" id="PS51257">
    <property type="entry name" value="PROKAR_LIPOPROTEIN"/>
    <property type="match status" value="1"/>
</dbReference>
<dbReference type="Proteomes" id="UP000434101">
    <property type="component" value="Unassembled WGS sequence"/>
</dbReference>
<feature type="compositionally biased region" description="Acidic residues" evidence="1">
    <location>
        <begin position="55"/>
        <end position="88"/>
    </location>
</feature>
<organism evidence="2 3">
    <name type="scientific">Natronorubrum halalkaliphilum</name>
    <dbReference type="NCBI Taxonomy" id="2691917"/>
    <lineage>
        <taxon>Archaea</taxon>
        <taxon>Methanobacteriati</taxon>
        <taxon>Methanobacteriota</taxon>
        <taxon>Stenosarchaea group</taxon>
        <taxon>Halobacteria</taxon>
        <taxon>Halobacteriales</taxon>
        <taxon>Natrialbaceae</taxon>
        <taxon>Natronorubrum</taxon>
    </lineage>
</organism>
<dbReference type="EMBL" id="WUYX01000064">
    <property type="protein sequence ID" value="MXV63853.1"/>
    <property type="molecule type" value="Genomic_DNA"/>
</dbReference>
<sequence length="88" mass="9075">MDCNRRRALELSGLAAVGSITLLAGCGDEGPGVDDGGDPGAEEQEDPTGGHPEEDHEEDEDDEDGENNGESDEGEDGAEGSDENGEDE</sequence>
<dbReference type="RefSeq" id="WP_160066663.1">
    <property type="nucleotide sequence ID" value="NZ_WUYX01000064.1"/>
</dbReference>
<accession>A0A6B0VRT9</accession>
<dbReference type="AlphaFoldDB" id="A0A6B0VRT9"/>
<evidence type="ECO:0000313" key="3">
    <source>
        <dbReference type="Proteomes" id="UP000434101"/>
    </source>
</evidence>
<name>A0A6B0VRT9_9EURY</name>
<proteinExistence type="predicted"/>